<evidence type="ECO:0000313" key="1">
    <source>
        <dbReference type="EMBL" id="AVQ12087.1"/>
    </source>
</evidence>
<dbReference type="Pfam" id="PF06291">
    <property type="entry name" value="Lambda_Bor"/>
    <property type="match status" value="1"/>
</dbReference>
<dbReference type="AlphaFoldDB" id="A0A2P1QTM0"/>
<sequence length="201" mass="23380">MERVTQILNFKKGFQTIKNRTNRFSIGSKSHSEAILRFQIDSKIKLKNIIFFVYTVFSKIKRYLSENTGSGRLLQRALRKNGKLIIVMFLLTAFWNCQHVRVRFSQETPESCKTSNQKKECKIALETRAKKESAPKQTFTISQNFYFWGLKPANYAIDGITYCPHGVYEAYQYTSFRNGLYEQLTLGIFSPRTLILTCHSS</sequence>
<dbReference type="Proteomes" id="UP000033961">
    <property type="component" value="Chromosome I"/>
</dbReference>
<protein>
    <submittedName>
        <fullName evidence="1">Uncharacterized protein</fullName>
    </submittedName>
</protein>
<accession>A0A2P1QTM0</accession>
<reference evidence="1 2" key="1">
    <citation type="journal article" date="2015" name="Genome Announc.">
        <title>Draft Genome Sequences of Leptospira santarosai Strains U160, U164, and U233, Isolated from Asymptomatic Cattle.</title>
        <authorList>
            <person name="Kremer F.S."/>
            <person name="Eslabao M.R."/>
            <person name="Provisor M."/>
            <person name="Woloski R.D."/>
            <person name="Ramires O.V."/>
            <person name="Moreno L.Z."/>
            <person name="Moreno A.M."/>
            <person name="Hamond C."/>
            <person name="Lilenbaum W."/>
            <person name="Dellagostin O.A."/>
        </authorList>
    </citation>
    <scope>NUCLEOTIDE SEQUENCE [LARGE SCALE GENOMIC DNA]</scope>
    <source>
        <strain evidence="1 2">U160</strain>
    </source>
</reference>
<proteinExistence type="predicted"/>
<evidence type="ECO:0000313" key="2">
    <source>
        <dbReference type="Proteomes" id="UP000033961"/>
    </source>
</evidence>
<dbReference type="EMBL" id="CP027843">
    <property type="protein sequence ID" value="AVQ12087.1"/>
    <property type="molecule type" value="Genomic_DNA"/>
</dbReference>
<organism evidence="1 2">
    <name type="scientific">Leptospira santarosai</name>
    <dbReference type="NCBI Taxonomy" id="28183"/>
    <lineage>
        <taxon>Bacteria</taxon>
        <taxon>Pseudomonadati</taxon>
        <taxon>Spirochaetota</taxon>
        <taxon>Spirochaetia</taxon>
        <taxon>Leptospirales</taxon>
        <taxon>Leptospiraceae</taxon>
        <taxon>Leptospira</taxon>
    </lineage>
</organism>
<dbReference type="InterPro" id="IPR010438">
    <property type="entry name" value="Lambda_Bor"/>
</dbReference>
<name>A0A2P1QTM0_9LEPT</name>
<gene>
    <name evidence="1" type="ORF">XB16_1759</name>
</gene>